<dbReference type="OrthoDB" id="2107880at2759"/>
<dbReference type="InterPro" id="IPR037653">
    <property type="entry name" value="Cbp6"/>
</dbReference>
<dbReference type="GO" id="GO:0005761">
    <property type="term" value="C:mitochondrial ribosome"/>
    <property type="evidence" value="ECO:0007669"/>
    <property type="project" value="EnsemblFungi"/>
</dbReference>
<evidence type="ECO:0000313" key="2">
    <source>
        <dbReference type="Proteomes" id="UP000788993"/>
    </source>
</evidence>
<evidence type="ECO:0000313" key="1">
    <source>
        <dbReference type="EMBL" id="KAH3667704.1"/>
    </source>
</evidence>
<organism evidence="1 2">
    <name type="scientific">Ogataea polymorpha</name>
    <dbReference type="NCBI Taxonomy" id="460523"/>
    <lineage>
        <taxon>Eukaryota</taxon>
        <taxon>Fungi</taxon>
        <taxon>Dikarya</taxon>
        <taxon>Ascomycota</taxon>
        <taxon>Saccharomycotina</taxon>
        <taxon>Pichiomycetes</taxon>
        <taxon>Pichiales</taxon>
        <taxon>Pichiaceae</taxon>
        <taxon>Ogataea</taxon>
    </lineage>
</organism>
<reference evidence="1" key="2">
    <citation type="submission" date="2021-01" db="EMBL/GenBank/DDBJ databases">
        <authorList>
            <person name="Schikora-Tamarit M.A."/>
        </authorList>
    </citation>
    <scope>NUCLEOTIDE SEQUENCE</scope>
    <source>
        <strain evidence="1">NCAIM Y.01608</strain>
    </source>
</reference>
<dbReference type="PANTHER" id="PTHR28250:SF1">
    <property type="entry name" value="CYTOCHROME B PRE-MRNA-PROCESSING PROTEIN 6"/>
    <property type="match status" value="1"/>
</dbReference>
<dbReference type="Proteomes" id="UP000788993">
    <property type="component" value="Unassembled WGS sequence"/>
</dbReference>
<dbReference type="GO" id="GO:0043022">
    <property type="term" value="F:ribosome binding"/>
    <property type="evidence" value="ECO:0007669"/>
    <property type="project" value="EnsemblFungi"/>
</dbReference>
<dbReference type="GO" id="GO:0061671">
    <property type="term" value="C:Cbp3p-Cbp6 complex"/>
    <property type="evidence" value="ECO:0007669"/>
    <property type="project" value="EnsemblFungi"/>
</dbReference>
<dbReference type="Pfam" id="PF20180">
    <property type="entry name" value="UQCC2_CBP6"/>
    <property type="match status" value="1"/>
</dbReference>
<sequence>MTSTFTNTARKIVSLLEKYPTDKVKHYASFKFSQIERFCNIGSIPIPKKILEEQALEQQKQQKLIKIDVKKLKRMIFADEDAAPNYKKELFDADILNQQYKSLKNIADNKWANYYKVDKKLLEPKGNPNYYARLMRDVNRGGQERESIFDAFRTIITGKY</sequence>
<dbReference type="GO" id="GO:0070131">
    <property type="term" value="P:positive regulation of mitochondrial translation"/>
    <property type="evidence" value="ECO:0007669"/>
    <property type="project" value="EnsemblFungi"/>
</dbReference>
<protein>
    <submittedName>
        <fullName evidence="1">Uncharacterized protein</fullName>
    </submittedName>
</protein>
<comment type="caution">
    <text evidence="1">The sequence shown here is derived from an EMBL/GenBank/DDBJ whole genome shotgun (WGS) entry which is preliminary data.</text>
</comment>
<dbReference type="RefSeq" id="XP_018209546.1">
    <property type="nucleotide sequence ID" value="XM_018355696.1"/>
</dbReference>
<name>A0A1B7SDM4_9ASCO</name>
<dbReference type="PANTHER" id="PTHR28250">
    <property type="entry name" value="CYTOCHROME B PRE-MRNA-PROCESSING PROTEIN 6"/>
    <property type="match status" value="1"/>
</dbReference>
<gene>
    <name evidence="1" type="ORF">OGATHE_003227</name>
</gene>
<dbReference type="EMBL" id="JAEUBD010001062">
    <property type="protein sequence ID" value="KAH3667704.1"/>
    <property type="molecule type" value="Genomic_DNA"/>
</dbReference>
<dbReference type="GO" id="GO:0034551">
    <property type="term" value="P:mitochondrial respiratory chain complex III assembly"/>
    <property type="evidence" value="ECO:0007669"/>
    <property type="project" value="EnsemblFungi"/>
</dbReference>
<keyword evidence="2" id="KW-1185">Reference proteome</keyword>
<dbReference type="GO" id="GO:0050821">
    <property type="term" value="P:protein stabilization"/>
    <property type="evidence" value="ECO:0007669"/>
    <property type="project" value="EnsemblFungi"/>
</dbReference>
<proteinExistence type="predicted"/>
<dbReference type="AlphaFoldDB" id="A0A1B7SDM4"/>
<accession>A0A1B7SDM4</accession>
<reference evidence="1" key="1">
    <citation type="journal article" date="2021" name="Open Biol.">
        <title>Shared evolutionary footprints suggest mitochondrial oxidative damage underlies multiple complex I losses in fungi.</title>
        <authorList>
            <person name="Schikora-Tamarit M.A."/>
            <person name="Marcet-Houben M."/>
            <person name="Nosek J."/>
            <person name="Gabaldon T."/>
        </authorList>
    </citation>
    <scope>NUCLEOTIDE SEQUENCE</scope>
    <source>
        <strain evidence="1">NCAIM Y.01608</strain>
    </source>
</reference>